<evidence type="ECO:0000313" key="8">
    <source>
        <dbReference type="EMBL" id="CAE8614101.1"/>
    </source>
</evidence>
<evidence type="ECO:0000256" key="4">
    <source>
        <dbReference type="ARBA" id="ARBA00022989"/>
    </source>
</evidence>
<gene>
    <name evidence="8" type="ORF">PGLA1383_LOCUS31835</name>
    <name evidence="9" type="ORF">PGLA2088_LOCUS19193</name>
</gene>
<feature type="domain" description="Major facilitator superfamily (MFS) profile" evidence="7">
    <location>
        <begin position="37"/>
        <end position="433"/>
    </location>
</feature>
<dbReference type="PANTHER" id="PTHR23504:SF15">
    <property type="entry name" value="MAJOR FACILITATOR SUPERFAMILY (MFS) PROFILE DOMAIN-CONTAINING PROTEIN"/>
    <property type="match status" value="1"/>
</dbReference>
<feature type="transmembrane region" description="Helical" evidence="6">
    <location>
        <begin position="190"/>
        <end position="210"/>
    </location>
</feature>
<dbReference type="EMBL" id="CAJNNW010024958">
    <property type="protein sequence ID" value="CAE8674952.1"/>
    <property type="molecule type" value="Genomic_DNA"/>
</dbReference>
<feature type="transmembrane region" description="Helical" evidence="6">
    <location>
        <begin position="288"/>
        <end position="308"/>
    </location>
</feature>
<dbReference type="Proteomes" id="UP000626109">
    <property type="component" value="Unassembled WGS sequence"/>
</dbReference>
<feature type="transmembrane region" description="Helical" evidence="6">
    <location>
        <begin position="405"/>
        <end position="427"/>
    </location>
</feature>
<keyword evidence="2" id="KW-0813">Transport</keyword>
<dbReference type="InterPro" id="IPR005829">
    <property type="entry name" value="Sugar_transporter_CS"/>
</dbReference>
<proteinExistence type="predicted"/>
<keyword evidence="5 6" id="KW-0472">Membrane</keyword>
<dbReference type="GO" id="GO:0022857">
    <property type="term" value="F:transmembrane transporter activity"/>
    <property type="evidence" value="ECO:0007669"/>
    <property type="project" value="InterPro"/>
</dbReference>
<dbReference type="EMBL" id="CAJNNV010025365">
    <property type="protein sequence ID" value="CAE8614101.1"/>
    <property type="molecule type" value="Genomic_DNA"/>
</dbReference>
<dbReference type="InterPro" id="IPR011701">
    <property type="entry name" value="MFS"/>
</dbReference>
<evidence type="ECO:0000313" key="9">
    <source>
        <dbReference type="EMBL" id="CAE8674952.1"/>
    </source>
</evidence>
<keyword evidence="3 6" id="KW-0812">Transmembrane</keyword>
<reference evidence="8" key="1">
    <citation type="submission" date="2021-02" db="EMBL/GenBank/DDBJ databases">
        <authorList>
            <person name="Dougan E. K."/>
            <person name="Rhodes N."/>
            <person name="Thang M."/>
            <person name="Chan C."/>
        </authorList>
    </citation>
    <scope>NUCLEOTIDE SEQUENCE</scope>
</reference>
<evidence type="ECO:0000256" key="6">
    <source>
        <dbReference type="SAM" id="Phobius"/>
    </source>
</evidence>
<dbReference type="GO" id="GO:0016020">
    <property type="term" value="C:membrane"/>
    <property type="evidence" value="ECO:0007669"/>
    <property type="project" value="UniProtKB-SubCell"/>
</dbReference>
<organism evidence="8 10">
    <name type="scientific">Polarella glacialis</name>
    <name type="common">Dinoflagellate</name>
    <dbReference type="NCBI Taxonomy" id="89957"/>
    <lineage>
        <taxon>Eukaryota</taxon>
        <taxon>Sar</taxon>
        <taxon>Alveolata</taxon>
        <taxon>Dinophyceae</taxon>
        <taxon>Suessiales</taxon>
        <taxon>Suessiaceae</taxon>
        <taxon>Polarella</taxon>
    </lineage>
</organism>
<feature type="transmembrane region" description="Helical" evidence="6">
    <location>
        <begin position="249"/>
        <end position="268"/>
    </location>
</feature>
<dbReference type="OrthoDB" id="419734at2759"/>
<evidence type="ECO:0000256" key="3">
    <source>
        <dbReference type="ARBA" id="ARBA00022692"/>
    </source>
</evidence>
<dbReference type="Proteomes" id="UP000654075">
    <property type="component" value="Unassembled WGS sequence"/>
</dbReference>
<name>A0A813FUP3_POLGL</name>
<feature type="transmembrane region" description="Helical" evidence="6">
    <location>
        <begin position="35"/>
        <end position="58"/>
    </location>
</feature>
<feature type="transmembrane region" description="Helical" evidence="6">
    <location>
        <begin position="102"/>
        <end position="126"/>
    </location>
</feature>
<dbReference type="InterPro" id="IPR001958">
    <property type="entry name" value="Tet-R_TetA/multi-R_MdtG-like"/>
</dbReference>
<feature type="transmembrane region" description="Helical" evidence="6">
    <location>
        <begin position="164"/>
        <end position="184"/>
    </location>
</feature>
<dbReference type="Gene3D" id="1.20.1250.20">
    <property type="entry name" value="MFS general substrate transporter like domains"/>
    <property type="match status" value="1"/>
</dbReference>
<dbReference type="InterPro" id="IPR020846">
    <property type="entry name" value="MFS_dom"/>
</dbReference>
<evidence type="ECO:0000256" key="5">
    <source>
        <dbReference type="ARBA" id="ARBA00023136"/>
    </source>
</evidence>
<dbReference type="AlphaFoldDB" id="A0A813FUP3"/>
<feature type="transmembrane region" description="Helical" evidence="6">
    <location>
        <begin position="341"/>
        <end position="362"/>
    </location>
</feature>
<evidence type="ECO:0000313" key="10">
    <source>
        <dbReference type="Proteomes" id="UP000654075"/>
    </source>
</evidence>
<evidence type="ECO:0000256" key="1">
    <source>
        <dbReference type="ARBA" id="ARBA00004141"/>
    </source>
</evidence>
<dbReference type="Pfam" id="PF07690">
    <property type="entry name" value="MFS_1"/>
    <property type="match status" value="1"/>
</dbReference>
<accession>A0A813FUP3</accession>
<comment type="subcellular location">
    <subcellularLocation>
        <location evidence="1">Membrane</location>
        <topology evidence="1">Multi-pass membrane protein</topology>
    </subcellularLocation>
</comment>
<dbReference type="PROSITE" id="PS00216">
    <property type="entry name" value="SUGAR_TRANSPORT_1"/>
    <property type="match status" value="1"/>
</dbReference>
<dbReference type="PROSITE" id="PS50850">
    <property type="entry name" value="MFS"/>
    <property type="match status" value="1"/>
</dbReference>
<comment type="caution">
    <text evidence="8">The sequence shown here is derived from an EMBL/GenBank/DDBJ whole genome shotgun (WGS) entry which is preliminary data.</text>
</comment>
<keyword evidence="4 6" id="KW-1133">Transmembrane helix</keyword>
<evidence type="ECO:0000259" key="7">
    <source>
        <dbReference type="PROSITE" id="PS50850"/>
    </source>
</evidence>
<keyword evidence="10" id="KW-1185">Reference proteome</keyword>
<protein>
    <recommendedName>
        <fullName evidence="7">Major facilitator superfamily (MFS) profile domain-containing protein</fullName>
    </recommendedName>
</protein>
<dbReference type="PRINTS" id="PR01035">
    <property type="entry name" value="TCRTETA"/>
</dbReference>
<dbReference type="SUPFAM" id="SSF103473">
    <property type="entry name" value="MFS general substrate transporter"/>
    <property type="match status" value="1"/>
</dbReference>
<evidence type="ECO:0000256" key="2">
    <source>
        <dbReference type="ARBA" id="ARBA00022448"/>
    </source>
</evidence>
<sequence length="450" mass="46322">MGGKEDDVEDGELLNAPLLAGRQKALPLAPLYTSMLLRTIALAVAMLPSFSLSVAAFAAAEGRDSASAASAAGLIVALRHMAEFVSAPLLAVWSDQAGRRRVLIACCLAFVLECVLMSVAPSLLVLGAAHVAGGFVCSGNAVESSCIADATPPGPARAVATGRLFTVIGLALVIGPMLGGALGVHYGNAAPFACAALLGLVALVVTVATLPEYLPESKRAHKGGTTAGGMSRASMVAPVLSLLKESPPLFWYAGAMALCSLGQSLFGTTNALWMKEAFGWDSQDLGRFLAVVGFSVIASQVIVLPFVLRAAKGRESLALKSCLLTNAVKFAAYAMAPNGFWLYMALFLTIPCFCTIPVLTSLCTRHVPASRQGLWSGSISALCTAANIIGALVGSRLFAASLRGLLPLGANLFVAAGCYLAAAAFVSRAELSRLPRKSQSGTEFDKSAGA</sequence>
<dbReference type="InterPro" id="IPR036259">
    <property type="entry name" value="MFS_trans_sf"/>
</dbReference>
<dbReference type="OMA" id="KEAFGWD"/>
<dbReference type="PANTHER" id="PTHR23504">
    <property type="entry name" value="MAJOR FACILITATOR SUPERFAMILY DOMAIN-CONTAINING PROTEIN 10"/>
    <property type="match status" value="1"/>
</dbReference>
<feature type="transmembrane region" description="Helical" evidence="6">
    <location>
        <begin position="374"/>
        <end position="393"/>
    </location>
</feature>